<dbReference type="PANTHER" id="PTHR24186:SF37">
    <property type="entry name" value="PGG DOMAIN-CONTAINING PROTEIN"/>
    <property type="match status" value="1"/>
</dbReference>
<dbReference type="SMART" id="SM00248">
    <property type="entry name" value="ANK"/>
    <property type="match status" value="5"/>
</dbReference>
<reference evidence="10" key="1">
    <citation type="submission" date="2022-04" db="EMBL/GenBank/DDBJ databases">
        <title>A functionally conserved STORR gene fusion in Papaver species that diverged 16.8 million years ago.</title>
        <authorList>
            <person name="Catania T."/>
        </authorList>
    </citation>
    <scope>NUCLEOTIDE SEQUENCE</scope>
    <source>
        <strain evidence="10">S-188037</strain>
    </source>
</reference>
<keyword evidence="6 8" id="KW-0472">Membrane</keyword>
<evidence type="ECO:0000256" key="2">
    <source>
        <dbReference type="ARBA" id="ARBA00022692"/>
    </source>
</evidence>
<dbReference type="Gene3D" id="1.25.40.20">
    <property type="entry name" value="Ankyrin repeat-containing domain"/>
    <property type="match status" value="1"/>
</dbReference>
<feature type="transmembrane region" description="Helical" evidence="8">
    <location>
        <begin position="535"/>
        <end position="554"/>
    </location>
</feature>
<sequence length="556" mass="63418">MEENNKLYEASLKGSVNSLTSLLNANPRLPLDAKFTSNRRTSLHIAAMCGHVNFAEELMKRNDLLSSVKDSHGLTPLHLASARPSLSMVQKLLGDNQEVCMEPDQDGRTPLHLAAMKDRVQIIAALFEKKPNAIHIRNDQNETILHLCVKHNKLKALKLLVELLTKGALPESADSISVNSRDEHGNTILHLAAKRKQMKCVKYLMASVGFEIDTNALNNDNLKARDMLKQTDRDDLEIGCYKKETNTSKDWTKERVNALIVVATLIAGIAFQASMNPPGGVFQEDSMISSKSPVRFTYYLSSLAYSSKSSHFYKYRLSQNKTNIIKYLRDMLITLYDTDSNPYDYLSGESPGIVLGHQKWNKVRSIYKPRFFPYLIRYAGTPILAYRNPILYRVYMTSTAIAFIVSLSIIVLVICGFIYENSIAHQIRILVILMLGSTFCWFISYIVVFVSMSPPFYLNHNELWMALVLSVALMWFSLFAYPIYCGLQIHFLKHRKTLFSPINIFQKEVLIDQFRKEDNLGIGDKKHTTKTYLKFFPVYVFAVIALSCTGYYYYYS</sequence>
<protein>
    <recommendedName>
        <fullName evidence="9">PGG domain-containing protein</fullName>
    </recommendedName>
</protein>
<dbReference type="PROSITE" id="PS50297">
    <property type="entry name" value="ANK_REP_REGION"/>
    <property type="match status" value="2"/>
</dbReference>
<evidence type="ECO:0000256" key="6">
    <source>
        <dbReference type="ARBA" id="ARBA00023136"/>
    </source>
</evidence>
<dbReference type="Proteomes" id="UP001202328">
    <property type="component" value="Unassembled WGS sequence"/>
</dbReference>
<evidence type="ECO:0000256" key="1">
    <source>
        <dbReference type="ARBA" id="ARBA00004141"/>
    </source>
</evidence>
<dbReference type="PROSITE" id="PS50088">
    <property type="entry name" value="ANK_REPEAT"/>
    <property type="match status" value="2"/>
</dbReference>
<dbReference type="Pfam" id="PF13962">
    <property type="entry name" value="PGG"/>
    <property type="match status" value="2"/>
</dbReference>
<evidence type="ECO:0000256" key="7">
    <source>
        <dbReference type="PROSITE-ProRule" id="PRU00023"/>
    </source>
</evidence>
<evidence type="ECO:0000256" key="5">
    <source>
        <dbReference type="ARBA" id="ARBA00023043"/>
    </source>
</evidence>
<evidence type="ECO:0000313" key="11">
    <source>
        <dbReference type="Proteomes" id="UP001202328"/>
    </source>
</evidence>
<dbReference type="InterPro" id="IPR036770">
    <property type="entry name" value="Ankyrin_rpt-contain_sf"/>
</dbReference>
<feature type="domain" description="PGG" evidence="9">
    <location>
        <begin position="250"/>
        <end position="287"/>
    </location>
</feature>
<proteinExistence type="predicted"/>
<keyword evidence="4 8" id="KW-1133">Transmembrane helix</keyword>
<feature type="repeat" description="ANK" evidence="7">
    <location>
        <begin position="72"/>
        <end position="104"/>
    </location>
</feature>
<comment type="caution">
    <text evidence="10">The sequence shown here is derived from an EMBL/GenBank/DDBJ whole genome shotgun (WGS) entry which is preliminary data.</text>
</comment>
<evidence type="ECO:0000256" key="8">
    <source>
        <dbReference type="SAM" id="Phobius"/>
    </source>
</evidence>
<gene>
    <name evidence="10" type="ORF">MKW98_019017</name>
</gene>
<dbReference type="InterPro" id="IPR002110">
    <property type="entry name" value="Ankyrin_rpt"/>
</dbReference>
<dbReference type="GO" id="GO:0005886">
    <property type="term" value="C:plasma membrane"/>
    <property type="evidence" value="ECO:0007669"/>
    <property type="project" value="TreeGrafter"/>
</dbReference>
<evidence type="ECO:0000259" key="9">
    <source>
        <dbReference type="Pfam" id="PF13962"/>
    </source>
</evidence>
<evidence type="ECO:0000313" key="10">
    <source>
        <dbReference type="EMBL" id="KAI3959427.1"/>
    </source>
</evidence>
<keyword evidence="2 8" id="KW-0812">Transmembrane</keyword>
<dbReference type="Pfam" id="PF00023">
    <property type="entry name" value="Ank"/>
    <property type="match status" value="2"/>
</dbReference>
<dbReference type="SUPFAM" id="SSF48403">
    <property type="entry name" value="Ankyrin repeat"/>
    <property type="match status" value="1"/>
</dbReference>
<dbReference type="AlphaFoldDB" id="A0AAD4XVG1"/>
<feature type="domain" description="PGG" evidence="9">
    <location>
        <begin position="379"/>
        <end position="448"/>
    </location>
</feature>
<accession>A0AAD4XVG1</accession>
<keyword evidence="5 7" id="KW-0040">ANK repeat</keyword>
<dbReference type="PANTHER" id="PTHR24186">
    <property type="entry name" value="PROTEIN PHOSPHATASE 1 REGULATORY SUBUNIT"/>
    <property type="match status" value="1"/>
</dbReference>
<keyword evidence="11" id="KW-1185">Reference proteome</keyword>
<comment type="subcellular location">
    <subcellularLocation>
        <location evidence="1">Membrane</location>
        <topology evidence="1">Multi-pass membrane protein</topology>
    </subcellularLocation>
</comment>
<dbReference type="InterPro" id="IPR026961">
    <property type="entry name" value="PGG_dom"/>
</dbReference>
<feature type="repeat" description="ANK" evidence="7">
    <location>
        <begin position="106"/>
        <end position="129"/>
    </location>
</feature>
<keyword evidence="3" id="KW-0677">Repeat</keyword>
<evidence type="ECO:0000256" key="3">
    <source>
        <dbReference type="ARBA" id="ARBA00022737"/>
    </source>
</evidence>
<organism evidence="10 11">
    <name type="scientific">Papaver atlanticum</name>
    <dbReference type="NCBI Taxonomy" id="357466"/>
    <lineage>
        <taxon>Eukaryota</taxon>
        <taxon>Viridiplantae</taxon>
        <taxon>Streptophyta</taxon>
        <taxon>Embryophyta</taxon>
        <taxon>Tracheophyta</taxon>
        <taxon>Spermatophyta</taxon>
        <taxon>Magnoliopsida</taxon>
        <taxon>Ranunculales</taxon>
        <taxon>Papaveraceae</taxon>
        <taxon>Papaveroideae</taxon>
        <taxon>Papaver</taxon>
    </lineage>
</organism>
<dbReference type="EMBL" id="JAJJMB010001069">
    <property type="protein sequence ID" value="KAI3959427.1"/>
    <property type="molecule type" value="Genomic_DNA"/>
</dbReference>
<feature type="transmembrane region" description="Helical" evidence="8">
    <location>
        <begin position="464"/>
        <end position="487"/>
    </location>
</feature>
<evidence type="ECO:0000256" key="4">
    <source>
        <dbReference type="ARBA" id="ARBA00022989"/>
    </source>
</evidence>
<feature type="transmembrane region" description="Helical" evidence="8">
    <location>
        <begin position="394"/>
        <end position="419"/>
    </location>
</feature>
<dbReference type="Pfam" id="PF12796">
    <property type="entry name" value="Ank_2"/>
    <property type="match status" value="1"/>
</dbReference>
<feature type="transmembrane region" description="Helical" evidence="8">
    <location>
        <begin position="431"/>
        <end position="452"/>
    </location>
</feature>
<name>A0AAD4XVG1_9MAGN</name>